<gene>
    <name evidence="3" type="ORF">M3P05_10340</name>
</gene>
<dbReference type="Proteomes" id="UP001203338">
    <property type="component" value="Unassembled WGS sequence"/>
</dbReference>
<evidence type="ECO:0000313" key="3">
    <source>
        <dbReference type="EMBL" id="MCL6270318.1"/>
    </source>
</evidence>
<keyword evidence="4" id="KW-1185">Reference proteome</keyword>
<comment type="caution">
    <text evidence="3">The sequence shown here is derived from an EMBL/GenBank/DDBJ whole genome shotgun (WGS) entry which is preliminary data.</text>
</comment>
<dbReference type="PANTHER" id="PTHR30383">
    <property type="entry name" value="THIOESTERASE 1/PROTEASE 1/LYSOPHOSPHOLIPASE L1"/>
    <property type="match status" value="1"/>
</dbReference>
<dbReference type="EMBL" id="JAMFLX010000012">
    <property type="protein sequence ID" value="MCL6270318.1"/>
    <property type="molecule type" value="Genomic_DNA"/>
</dbReference>
<feature type="chain" id="PRO_5046662647" evidence="1">
    <location>
        <begin position="25"/>
        <end position="207"/>
    </location>
</feature>
<dbReference type="SUPFAM" id="SSF52266">
    <property type="entry name" value="SGNH hydrolase"/>
    <property type="match status" value="1"/>
</dbReference>
<keyword evidence="1" id="KW-0732">Signal</keyword>
<sequence>MPFIVRCRLLPLVLLSLFALNAWSAQKTLLVFGDSLSAAYGIDINKGWVSLLQDKLKQSYPNWQVINLSISGETTAGGLSRFPDALEKHNPDMILLELGANDGLRGTPIKSMRTNLEQMLTQASKEKIPVMLFEMHIPPNYGGAYTRMFNQTFHKLADRKGVTLLPFFLEGVAGNDQLNQVDGIHPKAEAQPKVFQNIWPRLKPLLD</sequence>
<dbReference type="CDD" id="cd01822">
    <property type="entry name" value="Lysophospholipase_L1_like"/>
    <property type="match status" value="1"/>
</dbReference>
<dbReference type="RefSeq" id="WP_249699509.1">
    <property type="nucleotide sequence ID" value="NZ_JAMFLX010000012.1"/>
</dbReference>
<dbReference type="PANTHER" id="PTHR30383:SF24">
    <property type="entry name" value="THIOESTERASE 1_PROTEASE 1_LYSOPHOSPHOLIPASE L1"/>
    <property type="match status" value="1"/>
</dbReference>
<organism evidence="3 4">
    <name type="scientific">Parendozoicomonas callyspongiae</name>
    <dbReference type="NCBI Taxonomy" id="2942213"/>
    <lineage>
        <taxon>Bacteria</taxon>
        <taxon>Pseudomonadati</taxon>
        <taxon>Pseudomonadota</taxon>
        <taxon>Gammaproteobacteria</taxon>
        <taxon>Oceanospirillales</taxon>
        <taxon>Endozoicomonadaceae</taxon>
        <taxon>Parendozoicomonas</taxon>
    </lineage>
</organism>
<dbReference type="Gene3D" id="3.40.50.1110">
    <property type="entry name" value="SGNH hydrolase"/>
    <property type="match status" value="1"/>
</dbReference>
<dbReference type="Pfam" id="PF13472">
    <property type="entry name" value="Lipase_GDSL_2"/>
    <property type="match status" value="1"/>
</dbReference>
<dbReference type="InterPro" id="IPR013830">
    <property type="entry name" value="SGNH_hydro"/>
</dbReference>
<accession>A0ABT0PG11</accession>
<evidence type="ECO:0000313" key="4">
    <source>
        <dbReference type="Proteomes" id="UP001203338"/>
    </source>
</evidence>
<dbReference type="InterPro" id="IPR036514">
    <property type="entry name" value="SGNH_hydro_sf"/>
</dbReference>
<reference evidence="3 4" key="1">
    <citation type="submission" date="2022-05" db="EMBL/GenBank/DDBJ databases">
        <authorList>
            <person name="Park J.-S."/>
        </authorList>
    </citation>
    <scope>NUCLEOTIDE SEQUENCE [LARGE SCALE GENOMIC DNA]</scope>
    <source>
        <strain evidence="3 4">2012CJ34-2</strain>
    </source>
</reference>
<evidence type="ECO:0000256" key="1">
    <source>
        <dbReference type="SAM" id="SignalP"/>
    </source>
</evidence>
<proteinExistence type="predicted"/>
<name>A0ABT0PG11_9GAMM</name>
<dbReference type="InterPro" id="IPR051532">
    <property type="entry name" value="Ester_Hydrolysis_Enzymes"/>
</dbReference>
<feature type="signal peptide" evidence="1">
    <location>
        <begin position="1"/>
        <end position="24"/>
    </location>
</feature>
<evidence type="ECO:0000259" key="2">
    <source>
        <dbReference type="Pfam" id="PF13472"/>
    </source>
</evidence>
<feature type="domain" description="SGNH hydrolase-type esterase" evidence="2">
    <location>
        <begin position="31"/>
        <end position="189"/>
    </location>
</feature>
<protein>
    <submittedName>
        <fullName evidence="3">Arylesterase</fullName>
    </submittedName>
</protein>